<comment type="subcellular location">
    <subcellularLocation>
        <location evidence="1">Cytoplasm</location>
    </subcellularLocation>
</comment>
<dbReference type="InterPro" id="IPR038122">
    <property type="entry name" value="PFU_sf"/>
</dbReference>
<evidence type="ECO:0000313" key="9">
    <source>
        <dbReference type="EMBL" id="KAF2716376.1"/>
    </source>
</evidence>
<protein>
    <submittedName>
        <fullName evidence="9">PFU-domain-containing protein</fullName>
    </submittedName>
</protein>
<dbReference type="PROSITE" id="PS00678">
    <property type="entry name" value="WD_REPEATS_1"/>
    <property type="match status" value="1"/>
</dbReference>
<evidence type="ECO:0000256" key="2">
    <source>
        <dbReference type="ARBA" id="ARBA00022490"/>
    </source>
</evidence>
<dbReference type="Gene3D" id="2.130.10.10">
    <property type="entry name" value="YVTN repeat-like/Quinoprotein amine dehydrogenase"/>
    <property type="match status" value="1"/>
</dbReference>
<dbReference type="PANTHER" id="PTHR19849:SF0">
    <property type="entry name" value="PHOSPHOLIPASE A-2-ACTIVATING PROTEIN"/>
    <property type="match status" value="1"/>
</dbReference>
<dbReference type="Gene3D" id="1.25.10.10">
    <property type="entry name" value="Leucine-rich Repeat Variant"/>
    <property type="match status" value="1"/>
</dbReference>
<evidence type="ECO:0000259" key="8">
    <source>
        <dbReference type="PROSITE" id="PS51396"/>
    </source>
</evidence>
<keyword evidence="3 5" id="KW-0853">WD repeat</keyword>
<dbReference type="GO" id="GO:0005737">
    <property type="term" value="C:cytoplasm"/>
    <property type="evidence" value="ECO:0007669"/>
    <property type="project" value="UniProtKB-SubCell"/>
</dbReference>
<keyword evidence="2" id="KW-0963">Cytoplasm</keyword>
<dbReference type="PROSITE" id="PS50294">
    <property type="entry name" value="WD_REPEATS_REGION"/>
    <property type="match status" value="3"/>
</dbReference>
<evidence type="ECO:0000256" key="3">
    <source>
        <dbReference type="ARBA" id="ARBA00022574"/>
    </source>
</evidence>
<sequence length="785" mass="85047">MAHQGDFKLSAILSGHEEDVRAIVFPAQDALFSASRDNTVRTWKLTSSKPPSYENTFLLRSEHWLNGIAYAPPSKAHPDGLIATGGRETFVFVKKPTQRLEEDAYRLLIGHANNISCLAFSDDGRKVISGGWDAQVFVWDVEEGNVVAELKGHTANIWGILVYDSKFVITACADKAIRIFDINGKALNTINGHTDVVRSFCKLPPDHWSGAAFASAGNDQIIRLWSLDGTAMGELHGHDSFIYALSILPNGDIVSSSEDRTVKIWREGQCIQTITHPAISIWTVAVCPDTGDIASGASDKQIRIFTRDPERYADSEVLKSFEDSNRMYAIPAQATNQSDGNPLNAEDLPGPDALQTRVGERDGQQLFVRERDGSVTAHLWSSSSGQWNLIGTVVSGEGTGSTKKTYNGQEYDFVFDIDIEDGKPPLKLPYNLTESSWDASRRFLESNELPFSYYEQVANWISDNTRGSRIGQSSSAQPSSQPSSQGQNTYGAGSAYQSGGAGSASAFGQQKLPQRSYVDIIEGNPANAINLICEKANQVQPNLDATDAEALRALSGQLQNKQDPKPTSAQVDALLKVLQWPVKSRVPAVGVIALCAVSPDFVRATSSGSDSIIDIFSLSGVLDQRQETANNVVHGLRTLVNLFKSDAGRLIMDGGFDTVLKTAKPFALEPESPAQLKALAALYLNYAVLLTTQTSSSESGSREARAEKLMVDIATALECESPNAGDEYSTYRLLAALGTLLTLGDAFRSKMKGGLSGTLHFASAKPGAQVVNTKELIQEIRDGLR</sequence>
<feature type="region of interest" description="Disordered" evidence="6">
    <location>
        <begin position="465"/>
        <end position="496"/>
    </location>
</feature>
<evidence type="ECO:0000256" key="4">
    <source>
        <dbReference type="ARBA" id="ARBA00022737"/>
    </source>
</evidence>
<reference evidence="9" key="1">
    <citation type="journal article" date="2020" name="Stud. Mycol.">
        <title>101 Dothideomycetes genomes: a test case for predicting lifestyles and emergence of pathogens.</title>
        <authorList>
            <person name="Haridas S."/>
            <person name="Albert R."/>
            <person name="Binder M."/>
            <person name="Bloem J."/>
            <person name="Labutti K."/>
            <person name="Salamov A."/>
            <person name="Andreopoulos B."/>
            <person name="Baker S."/>
            <person name="Barry K."/>
            <person name="Bills G."/>
            <person name="Bluhm B."/>
            <person name="Cannon C."/>
            <person name="Castanera R."/>
            <person name="Culley D."/>
            <person name="Daum C."/>
            <person name="Ezra D."/>
            <person name="Gonzalez J."/>
            <person name="Henrissat B."/>
            <person name="Kuo A."/>
            <person name="Liang C."/>
            <person name="Lipzen A."/>
            <person name="Lutzoni F."/>
            <person name="Magnuson J."/>
            <person name="Mondo S."/>
            <person name="Nolan M."/>
            <person name="Ohm R."/>
            <person name="Pangilinan J."/>
            <person name="Park H.-J."/>
            <person name="Ramirez L."/>
            <person name="Alfaro M."/>
            <person name="Sun H."/>
            <person name="Tritt A."/>
            <person name="Yoshinaga Y."/>
            <person name="Zwiers L.-H."/>
            <person name="Turgeon B."/>
            <person name="Goodwin S."/>
            <person name="Spatafora J."/>
            <person name="Crous P."/>
            <person name="Grigoriev I."/>
        </authorList>
    </citation>
    <scope>NUCLEOTIDE SEQUENCE</scope>
    <source>
        <strain evidence="9">CBS 116435</strain>
    </source>
</reference>
<proteinExistence type="predicted"/>
<comment type="caution">
    <text evidence="9">The sequence shown here is derived from an EMBL/GenBank/DDBJ whole genome shotgun (WGS) entry which is preliminary data.</text>
</comment>
<dbReference type="SUPFAM" id="SSF50978">
    <property type="entry name" value="WD40 repeat-like"/>
    <property type="match status" value="1"/>
</dbReference>
<dbReference type="InterPro" id="IPR015155">
    <property type="entry name" value="PFU"/>
</dbReference>
<feature type="repeat" description="WD" evidence="5">
    <location>
        <begin position="108"/>
        <end position="149"/>
    </location>
</feature>
<dbReference type="Pfam" id="PF00400">
    <property type="entry name" value="WD40"/>
    <property type="match status" value="6"/>
</dbReference>
<dbReference type="GO" id="GO:0005634">
    <property type="term" value="C:nucleus"/>
    <property type="evidence" value="ECO:0007669"/>
    <property type="project" value="TreeGrafter"/>
</dbReference>
<dbReference type="GO" id="GO:0043130">
    <property type="term" value="F:ubiquitin binding"/>
    <property type="evidence" value="ECO:0007669"/>
    <property type="project" value="TreeGrafter"/>
</dbReference>
<dbReference type="InterPro" id="IPR013535">
    <property type="entry name" value="PUL_dom"/>
</dbReference>
<dbReference type="Gene3D" id="3.10.20.870">
    <property type="entry name" value="PFU (PLAA family ubiquitin binding), C-terminal domain"/>
    <property type="match status" value="1"/>
</dbReference>
<evidence type="ECO:0000313" key="10">
    <source>
        <dbReference type="Proteomes" id="UP000799441"/>
    </source>
</evidence>
<dbReference type="GO" id="GO:0043161">
    <property type="term" value="P:proteasome-mediated ubiquitin-dependent protein catabolic process"/>
    <property type="evidence" value="ECO:0007669"/>
    <property type="project" value="TreeGrafter"/>
</dbReference>
<evidence type="ECO:0000256" key="6">
    <source>
        <dbReference type="SAM" id="MobiDB-lite"/>
    </source>
</evidence>
<dbReference type="EMBL" id="MU003878">
    <property type="protein sequence ID" value="KAF2716376.1"/>
    <property type="molecule type" value="Genomic_DNA"/>
</dbReference>
<gene>
    <name evidence="9" type="ORF">K431DRAFT_289447</name>
</gene>
<dbReference type="SMART" id="SM00320">
    <property type="entry name" value="WD40"/>
    <property type="match status" value="6"/>
</dbReference>
<dbReference type="PROSITE" id="PS51396">
    <property type="entry name" value="PUL"/>
    <property type="match status" value="1"/>
</dbReference>
<dbReference type="PANTHER" id="PTHR19849">
    <property type="entry name" value="PHOSPHOLIPASE A-2-ACTIVATING PROTEIN"/>
    <property type="match status" value="1"/>
</dbReference>
<dbReference type="Pfam" id="PF09070">
    <property type="entry name" value="PFU"/>
    <property type="match status" value="1"/>
</dbReference>
<accession>A0A9P4Q0S8</accession>
<keyword evidence="10" id="KW-1185">Reference proteome</keyword>
<dbReference type="InterPro" id="IPR019775">
    <property type="entry name" value="WD40_repeat_CS"/>
</dbReference>
<dbReference type="CDD" id="cd00200">
    <property type="entry name" value="WD40"/>
    <property type="match status" value="1"/>
</dbReference>
<dbReference type="InterPro" id="IPR001680">
    <property type="entry name" value="WD40_rpt"/>
</dbReference>
<keyword evidence="4" id="KW-0677">Repeat</keyword>
<evidence type="ECO:0000259" key="7">
    <source>
        <dbReference type="PROSITE" id="PS51394"/>
    </source>
</evidence>
<feature type="domain" description="PUL" evidence="8">
    <location>
        <begin position="510"/>
        <end position="785"/>
    </location>
</feature>
<feature type="repeat" description="WD" evidence="5">
    <location>
        <begin position="235"/>
        <end position="265"/>
    </location>
</feature>
<dbReference type="AlphaFoldDB" id="A0A9P4Q0S8"/>
<feature type="domain" description="PFU" evidence="7">
    <location>
        <begin position="379"/>
        <end position="475"/>
    </location>
</feature>
<dbReference type="InterPro" id="IPR015943">
    <property type="entry name" value="WD40/YVTN_repeat-like_dom_sf"/>
</dbReference>
<dbReference type="InterPro" id="IPR011989">
    <property type="entry name" value="ARM-like"/>
</dbReference>
<organism evidence="9 10">
    <name type="scientific">Polychaeton citri CBS 116435</name>
    <dbReference type="NCBI Taxonomy" id="1314669"/>
    <lineage>
        <taxon>Eukaryota</taxon>
        <taxon>Fungi</taxon>
        <taxon>Dikarya</taxon>
        <taxon>Ascomycota</taxon>
        <taxon>Pezizomycotina</taxon>
        <taxon>Dothideomycetes</taxon>
        <taxon>Dothideomycetidae</taxon>
        <taxon>Capnodiales</taxon>
        <taxon>Capnodiaceae</taxon>
        <taxon>Polychaeton</taxon>
    </lineage>
</organism>
<dbReference type="OrthoDB" id="10265988at2759"/>
<dbReference type="GO" id="GO:0010992">
    <property type="term" value="P:ubiquitin recycling"/>
    <property type="evidence" value="ECO:0007669"/>
    <property type="project" value="TreeGrafter"/>
</dbReference>
<dbReference type="PROSITE" id="PS50082">
    <property type="entry name" value="WD_REPEATS_2"/>
    <property type="match status" value="3"/>
</dbReference>
<feature type="repeat" description="WD" evidence="5">
    <location>
        <begin position="13"/>
        <end position="53"/>
    </location>
</feature>
<dbReference type="Proteomes" id="UP000799441">
    <property type="component" value="Unassembled WGS sequence"/>
</dbReference>
<evidence type="ECO:0000256" key="5">
    <source>
        <dbReference type="PROSITE-ProRule" id="PRU00221"/>
    </source>
</evidence>
<dbReference type="Pfam" id="PF08324">
    <property type="entry name" value="PUL"/>
    <property type="match status" value="1"/>
</dbReference>
<feature type="compositionally biased region" description="Low complexity" evidence="6">
    <location>
        <begin position="471"/>
        <end position="496"/>
    </location>
</feature>
<evidence type="ECO:0000256" key="1">
    <source>
        <dbReference type="ARBA" id="ARBA00004496"/>
    </source>
</evidence>
<name>A0A9P4Q0S8_9PEZI</name>
<dbReference type="InterPro" id="IPR036322">
    <property type="entry name" value="WD40_repeat_dom_sf"/>
</dbReference>
<dbReference type="PROSITE" id="PS51394">
    <property type="entry name" value="PFU"/>
    <property type="match status" value="1"/>
</dbReference>